<dbReference type="Proteomes" id="UP000076738">
    <property type="component" value="Unassembled WGS sequence"/>
</dbReference>
<dbReference type="EMBL" id="KV417284">
    <property type="protein sequence ID" value="KZO96371.1"/>
    <property type="molecule type" value="Genomic_DNA"/>
</dbReference>
<organism evidence="1 2">
    <name type="scientific">Calocera viscosa (strain TUFC12733)</name>
    <dbReference type="NCBI Taxonomy" id="1330018"/>
    <lineage>
        <taxon>Eukaryota</taxon>
        <taxon>Fungi</taxon>
        <taxon>Dikarya</taxon>
        <taxon>Basidiomycota</taxon>
        <taxon>Agaricomycotina</taxon>
        <taxon>Dacrymycetes</taxon>
        <taxon>Dacrymycetales</taxon>
        <taxon>Dacrymycetaceae</taxon>
        <taxon>Calocera</taxon>
    </lineage>
</organism>
<reference evidence="1 2" key="1">
    <citation type="journal article" date="2016" name="Mol. Biol. Evol.">
        <title>Comparative Genomics of Early-Diverging Mushroom-Forming Fungi Provides Insights into the Origins of Lignocellulose Decay Capabilities.</title>
        <authorList>
            <person name="Nagy L.G."/>
            <person name="Riley R."/>
            <person name="Tritt A."/>
            <person name="Adam C."/>
            <person name="Daum C."/>
            <person name="Floudas D."/>
            <person name="Sun H."/>
            <person name="Yadav J.S."/>
            <person name="Pangilinan J."/>
            <person name="Larsson K.H."/>
            <person name="Matsuura K."/>
            <person name="Barry K."/>
            <person name="Labutti K."/>
            <person name="Kuo R."/>
            <person name="Ohm R.A."/>
            <person name="Bhattacharya S.S."/>
            <person name="Shirouzu T."/>
            <person name="Yoshinaga Y."/>
            <person name="Martin F.M."/>
            <person name="Grigoriev I.V."/>
            <person name="Hibbett D.S."/>
        </authorList>
    </citation>
    <scope>NUCLEOTIDE SEQUENCE [LARGE SCALE GENOMIC DNA]</scope>
    <source>
        <strain evidence="1 2">TUFC12733</strain>
    </source>
</reference>
<dbReference type="PANTHER" id="PTHR32487:SF0">
    <property type="entry name" value="3-OXO-DELTA(4,5)-STEROID 5-BETA-REDUCTASE"/>
    <property type="match status" value="1"/>
</dbReference>
<keyword evidence="2" id="KW-1185">Reference proteome</keyword>
<proteinExistence type="predicted"/>
<evidence type="ECO:0000313" key="2">
    <source>
        <dbReference type="Proteomes" id="UP000076738"/>
    </source>
</evidence>
<accession>A0A167M616</accession>
<gene>
    <name evidence="1" type="ORF">CALVIDRAFT_537144</name>
</gene>
<sequence length="218" mass="24823">MNLTTPLALYASITSELHEPLYFPGNPRFYTGFDTLSYAPLIAQFQIWCALTPAAGGEGFNIVNGDTASWQRMWPRLAKRFGCKVPERQFAEPRGPFYDESVLSEHPPLEDQAVASGLVGLVERGRRVNRISLTKWAEREEVKQAWERICAREGLEREAFAQATWTFADFVLGRGYDTIQSMSKARKLGWTGYVDTWESFEATFDELEANKVIPTRDR</sequence>
<protein>
    <submittedName>
        <fullName evidence="1">Uncharacterized protein</fullName>
    </submittedName>
</protein>
<dbReference type="AlphaFoldDB" id="A0A167M616"/>
<dbReference type="PANTHER" id="PTHR32487">
    <property type="entry name" value="3-OXO-DELTA(4,5)-STEROID 5-BETA-REDUCTASE"/>
    <property type="match status" value="1"/>
</dbReference>
<dbReference type="STRING" id="1330018.A0A167M616"/>
<dbReference type="Gene3D" id="3.40.50.720">
    <property type="entry name" value="NAD(P)-binding Rossmann-like Domain"/>
    <property type="match status" value="1"/>
</dbReference>
<dbReference type="SUPFAM" id="SSF51735">
    <property type="entry name" value="NAD(P)-binding Rossmann-fold domains"/>
    <property type="match status" value="1"/>
</dbReference>
<dbReference type="OrthoDB" id="1731983at2759"/>
<dbReference type="InterPro" id="IPR036291">
    <property type="entry name" value="NAD(P)-bd_dom_sf"/>
</dbReference>
<name>A0A167M616_CALVF</name>
<evidence type="ECO:0000313" key="1">
    <source>
        <dbReference type="EMBL" id="KZO96371.1"/>
    </source>
</evidence>